<organism evidence="11 12">
    <name type="scientific">Alicyclobacillus cellulosilyticus</name>
    <dbReference type="NCBI Taxonomy" id="1003997"/>
    <lineage>
        <taxon>Bacteria</taxon>
        <taxon>Bacillati</taxon>
        <taxon>Bacillota</taxon>
        <taxon>Bacilli</taxon>
        <taxon>Bacillales</taxon>
        <taxon>Alicyclobacillaceae</taxon>
        <taxon>Alicyclobacillus</taxon>
    </lineage>
</organism>
<keyword evidence="6 8" id="KW-1133">Transmembrane helix</keyword>
<protein>
    <submittedName>
        <fullName evidence="11">Mannosyltransferase YycA</fullName>
    </submittedName>
</protein>
<dbReference type="GO" id="GO:0016763">
    <property type="term" value="F:pentosyltransferase activity"/>
    <property type="evidence" value="ECO:0007669"/>
    <property type="project" value="TreeGrafter"/>
</dbReference>
<proteinExistence type="predicted"/>
<dbReference type="GO" id="GO:0010041">
    <property type="term" value="P:response to iron(III) ion"/>
    <property type="evidence" value="ECO:0007669"/>
    <property type="project" value="TreeGrafter"/>
</dbReference>
<feature type="transmembrane region" description="Helical" evidence="8">
    <location>
        <begin position="419"/>
        <end position="437"/>
    </location>
</feature>
<feature type="transmembrane region" description="Helical" evidence="8">
    <location>
        <begin position="137"/>
        <end position="156"/>
    </location>
</feature>
<dbReference type="AlphaFoldDB" id="A0A917NMV1"/>
<feature type="transmembrane region" description="Helical" evidence="8">
    <location>
        <begin position="474"/>
        <end position="494"/>
    </location>
</feature>
<feature type="domain" description="Glycosyltransferase RgtA/B/C/D-like" evidence="9">
    <location>
        <begin position="64"/>
        <end position="222"/>
    </location>
</feature>
<dbReference type="InterPro" id="IPR056785">
    <property type="entry name" value="YkcA/B-like_C"/>
</dbReference>
<sequence length="744" mass="78692">MQHVRWHHLVLAFLTALSAFLNLFALWQEGYGNEYYAAAVKSMTMSWHNFFFNSFDPGGFITIDKPPVGFWLQVLSVKVFGFHGWALLLPQALAGVACVLVVYRLVRRHFGVYGGLLAAAVMALTPIAVAVSRTNEIDTTLVLAMLLAAWCLWIAIERRSLGWLLASAAVEGVAFNIKMMEAYLALPAFYVTYFLVSDLRWRRKLVHLAAMTAVLLAVSFSWPVAVDLTPASARPWVGSTQTNNEMELIFGYNGLERLLGRSFGHAFHRQGAAATPAAAATGQGGFAGPAGGNFTGRGGNFPGPGMFAGRGNAPGLNGQMPGANGNRPGFAGFPGFAGRGGFGGGFDNGAPGPLRLFQRALGGQIAWLLALALLSSIPALRHVRWRKPLSAEEKGTVFWLAWLLPMAAFFSVAGFFHPYYMITMAPGIAGLTAAGLLQMWRDWQARTRWKWWLPALFALNLLVEYHIVWPYPSLRVALVLPSGVAALVAAVMLWKVHEWPLQTRAGSVLGLAALLIPPGYWSLTPILYGVNPTIPSAGPPARLAANTSFPAAGRAANWPGNFPVAPGTGGGFGGRFRGRFGGGNHGGFGEFGGGFGGFGGFGGEARVSAALIRYLVQHYSHQPGSFLVATTNAMTAAPIILDTGLPVMAMGGFTGSDPAMTVQKLAQMTAAGKVKYFLIPGAGGFGFGGREGQASVLAWIQAHCAVVPESAWAGAGAAATGSGAGAGTVDLGGRGLTLYVYTGK</sequence>
<evidence type="ECO:0000313" key="12">
    <source>
        <dbReference type="Proteomes" id="UP000637695"/>
    </source>
</evidence>
<evidence type="ECO:0000259" key="10">
    <source>
        <dbReference type="Pfam" id="PF24878"/>
    </source>
</evidence>
<feature type="transmembrane region" description="Helical" evidence="8">
    <location>
        <begin position="110"/>
        <end position="131"/>
    </location>
</feature>
<evidence type="ECO:0000259" key="9">
    <source>
        <dbReference type="Pfam" id="PF13231"/>
    </source>
</evidence>
<evidence type="ECO:0000256" key="5">
    <source>
        <dbReference type="ARBA" id="ARBA00022692"/>
    </source>
</evidence>
<comment type="subcellular location">
    <subcellularLocation>
        <location evidence="1">Cell membrane</location>
        <topology evidence="1">Multi-pass membrane protein</topology>
    </subcellularLocation>
</comment>
<feature type="domain" description="Putative mannosyltransferase YkcA/B-like C-terminal" evidence="10">
    <location>
        <begin position="611"/>
        <end position="703"/>
    </location>
</feature>
<feature type="transmembrane region" description="Helical" evidence="8">
    <location>
        <begin position="395"/>
        <end position="413"/>
    </location>
</feature>
<evidence type="ECO:0000256" key="4">
    <source>
        <dbReference type="ARBA" id="ARBA00022679"/>
    </source>
</evidence>
<keyword evidence="5 8" id="KW-0812">Transmembrane</keyword>
<keyword evidence="7 8" id="KW-0472">Membrane</keyword>
<feature type="transmembrane region" description="Helical" evidence="8">
    <location>
        <begin position="9"/>
        <end position="27"/>
    </location>
</feature>
<accession>A0A917NMV1</accession>
<feature type="transmembrane region" description="Helical" evidence="8">
    <location>
        <begin position="82"/>
        <end position="103"/>
    </location>
</feature>
<gene>
    <name evidence="11" type="primary">yycA</name>
    <name evidence="11" type="ORF">GCM10010885_18600</name>
</gene>
<feature type="transmembrane region" description="Helical" evidence="8">
    <location>
        <begin position="449"/>
        <end position="468"/>
    </location>
</feature>
<reference evidence="11" key="1">
    <citation type="journal article" date="2014" name="Int. J. Syst. Evol. Microbiol.">
        <title>Complete genome sequence of Corynebacterium casei LMG S-19264T (=DSM 44701T), isolated from a smear-ripened cheese.</title>
        <authorList>
            <consortium name="US DOE Joint Genome Institute (JGI-PGF)"/>
            <person name="Walter F."/>
            <person name="Albersmeier A."/>
            <person name="Kalinowski J."/>
            <person name="Ruckert C."/>
        </authorList>
    </citation>
    <scope>NUCLEOTIDE SEQUENCE</scope>
    <source>
        <strain evidence="11">JCM 18487</strain>
    </source>
</reference>
<evidence type="ECO:0000256" key="2">
    <source>
        <dbReference type="ARBA" id="ARBA00022475"/>
    </source>
</evidence>
<dbReference type="Pfam" id="PF13231">
    <property type="entry name" value="PMT_2"/>
    <property type="match status" value="1"/>
</dbReference>
<keyword evidence="4" id="KW-0808">Transferase</keyword>
<dbReference type="Pfam" id="PF24878">
    <property type="entry name" value="YkcB_C"/>
    <property type="match status" value="1"/>
</dbReference>
<feature type="transmembrane region" description="Helical" evidence="8">
    <location>
        <begin position="208"/>
        <end position="226"/>
    </location>
</feature>
<dbReference type="PANTHER" id="PTHR33908">
    <property type="entry name" value="MANNOSYLTRANSFERASE YKCB-RELATED"/>
    <property type="match status" value="1"/>
</dbReference>
<feature type="transmembrane region" description="Helical" evidence="8">
    <location>
        <begin position="365"/>
        <end position="383"/>
    </location>
</feature>
<name>A0A917NMV1_9BACL</name>
<dbReference type="EMBL" id="BMOY01000030">
    <property type="protein sequence ID" value="GGJ09765.1"/>
    <property type="molecule type" value="Genomic_DNA"/>
</dbReference>
<evidence type="ECO:0000256" key="8">
    <source>
        <dbReference type="SAM" id="Phobius"/>
    </source>
</evidence>
<evidence type="ECO:0000313" key="11">
    <source>
        <dbReference type="EMBL" id="GGJ09765.1"/>
    </source>
</evidence>
<comment type="caution">
    <text evidence="11">The sequence shown here is derived from an EMBL/GenBank/DDBJ whole genome shotgun (WGS) entry which is preliminary data.</text>
</comment>
<dbReference type="InterPro" id="IPR038731">
    <property type="entry name" value="RgtA/B/C-like"/>
</dbReference>
<dbReference type="GO" id="GO:0009103">
    <property type="term" value="P:lipopolysaccharide biosynthetic process"/>
    <property type="evidence" value="ECO:0007669"/>
    <property type="project" value="UniProtKB-ARBA"/>
</dbReference>
<keyword evidence="2" id="KW-1003">Cell membrane</keyword>
<keyword evidence="3 11" id="KW-0328">Glycosyltransferase</keyword>
<feature type="transmembrane region" description="Helical" evidence="8">
    <location>
        <begin position="506"/>
        <end position="523"/>
    </location>
</feature>
<reference evidence="11" key="2">
    <citation type="submission" date="2020-09" db="EMBL/GenBank/DDBJ databases">
        <authorList>
            <person name="Sun Q."/>
            <person name="Ohkuma M."/>
        </authorList>
    </citation>
    <scope>NUCLEOTIDE SEQUENCE</scope>
    <source>
        <strain evidence="11">JCM 18487</strain>
    </source>
</reference>
<evidence type="ECO:0000256" key="3">
    <source>
        <dbReference type="ARBA" id="ARBA00022676"/>
    </source>
</evidence>
<keyword evidence="12" id="KW-1185">Reference proteome</keyword>
<dbReference type="PANTHER" id="PTHR33908:SF3">
    <property type="entry name" value="UNDECAPRENYL PHOSPHATE-ALPHA-4-AMINO-4-DEOXY-L-ARABINOSE ARABINOSYL TRANSFERASE"/>
    <property type="match status" value="1"/>
</dbReference>
<dbReference type="GO" id="GO:0005886">
    <property type="term" value="C:plasma membrane"/>
    <property type="evidence" value="ECO:0007669"/>
    <property type="project" value="UniProtKB-SubCell"/>
</dbReference>
<dbReference type="Proteomes" id="UP000637695">
    <property type="component" value="Unassembled WGS sequence"/>
</dbReference>
<dbReference type="InterPro" id="IPR050297">
    <property type="entry name" value="LipidA_mod_glycosyltrf_83"/>
</dbReference>
<evidence type="ECO:0000256" key="1">
    <source>
        <dbReference type="ARBA" id="ARBA00004651"/>
    </source>
</evidence>
<evidence type="ECO:0000256" key="7">
    <source>
        <dbReference type="ARBA" id="ARBA00023136"/>
    </source>
</evidence>
<evidence type="ECO:0000256" key="6">
    <source>
        <dbReference type="ARBA" id="ARBA00022989"/>
    </source>
</evidence>